<keyword evidence="18" id="KW-1185">Reference proteome</keyword>
<evidence type="ECO:0000256" key="2">
    <source>
        <dbReference type="ARBA" id="ARBA00005916"/>
    </source>
</evidence>
<feature type="binding site" evidence="8 10">
    <location>
        <position position="113"/>
    </location>
    <ligand>
        <name>substrate</name>
    </ligand>
</feature>
<evidence type="ECO:0000256" key="3">
    <source>
        <dbReference type="ARBA" id="ARBA00012970"/>
    </source>
</evidence>
<evidence type="ECO:0000256" key="13">
    <source>
        <dbReference type="RuleBase" id="RU000584"/>
    </source>
</evidence>
<dbReference type="Gene3D" id="3.40.50.720">
    <property type="entry name" value="NAD(P)-binding Rossmann-like Domain"/>
    <property type="match status" value="1"/>
</dbReference>
<feature type="binding site" evidence="8 10">
    <location>
        <begin position="42"/>
        <end position="45"/>
    </location>
    <ligand>
        <name>substrate</name>
    </ligand>
</feature>
<dbReference type="AlphaFoldDB" id="A0A563F3F4"/>
<dbReference type="InterPro" id="IPR015895">
    <property type="entry name" value="4pyrrol_synth_GluRdtase_N"/>
</dbReference>
<evidence type="ECO:0000256" key="6">
    <source>
        <dbReference type="ARBA" id="ARBA00023244"/>
    </source>
</evidence>
<dbReference type="NCBIfam" id="TIGR01035">
    <property type="entry name" value="hemA"/>
    <property type="match status" value="1"/>
</dbReference>
<dbReference type="PANTHER" id="PTHR43013">
    <property type="entry name" value="GLUTAMYL-TRNA REDUCTASE"/>
    <property type="match status" value="1"/>
</dbReference>
<dbReference type="UniPathway" id="UPA00251">
    <property type="reaction ID" value="UER00316"/>
</dbReference>
<evidence type="ECO:0000256" key="10">
    <source>
        <dbReference type="PIRSR" id="PIRSR000445-2"/>
    </source>
</evidence>
<feature type="binding site" evidence="8 11">
    <location>
        <begin position="179"/>
        <end position="184"/>
    </location>
    <ligand>
        <name>NADP(+)</name>
        <dbReference type="ChEBI" id="CHEBI:58349"/>
    </ligand>
</feature>
<comment type="similarity">
    <text evidence="2 8 13">Belongs to the glutamyl-tRNA reductase family.</text>
</comment>
<evidence type="ECO:0000256" key="4">
    <source>
        <dbReference type="ARBA" id="ARBA00022857"/>
    </source>
</evidence>
<dbReference type="Proteomes" id="UP000316639">
    <property type="component" value="Unassembled WGS sequence"/>
</dbReference>
<dbReference type="EMBL" id="VOBR01000001">
    <property type="protein sequence ID" value="TWP54301.1"/>
    <property type="molecule type" value="Genomic_DNA"/>
</dbReference>
<feature type="domain" description="Quinate/shikimate 5-dehydrogenase/glutamyl-tRNA reductase" evidence="15">
    <location>
        <begin position="173"/>
        <end position="279"/>
    </location>
</feature>
<comment type="domain">
    <text evidence="8">Possesses an unusual extended V-shaped dimeric structure with each monomer consisting of three distinct domains arranged along a curved 'spinal' alpha-helix. The N-terminal catalytic domain specifically recognizes the glutamate moiety of the substrate. The second domain is the NADPH-binding domain, and the third C-terminal domain is responsible for dimerization.</text>
</comment>
<reference evidence="17 18" key="1">
    <citation type="submission" date="2019-07" db="EMBL/GenBank/DDBJ databases">
        <title>Lentzea xizangensis sp. nov., isolated from Qinghai-Tibetan Plateau Soils.</title>
        <authorList>
            <person name="Huang J."/>
        </authorList>
    </citation>
    <scope>NUCLEOTIDE SEQUENCE [LARGE SCALE GENOMIC DNA]</scope>
    <source>
        <strain evidence="17 18">FXJ1.1311</strain>
    </source>
</reference>
<dbReference type="Pfam" id="PF05201">
    <property type="entry name" value="GlutR_N"/>
    <property type="match status" value="1"/>
</dbReference>
<dbReference type="Pfam" id="PF00745">
    <property type="entry name" value="GlutR_dimer"/>
    <property type="match status" value="1"/>
</dbReference>
<comment type="function">
    <text evidence="8">Catalyzes the NADPH-dependent reduction of glutamyl-tRNA(Glu) to glutamate 1-semialdehyde (GSA).</text>
</comment>
<dbReference type="HAMAP" id="MF_00087">
    <property type="entry name" value="Glu_tRNA_reductase"/>
    <property type="match status" value="1"/>
</dbReference>
<feature type="domain" description="Glutamyl-tRNA reductase N-terminal" evidence="16">
    <location>
        <begin position="6"/>
        <end position="147"/>
    </location>
</feature>
<accession>A0A563F3F4</accession>
<evidence type="ECO:0000256" key="1">
    <source>
        <dbReference type="ARBA" id="ARBA00005059"/>
    </source>
</evidence>
<dbReference type="RefSeq" id="WP_146349084.1">
    <property type="nucleotide sequence ID" value="NZ_VOBR01000001.1"/>
</dbReference>
<dbReference type="FunFam" id="3.30.460.30:FF:000001">
    <property type="entry name" value="Glutamyl-tRNA reductase"/>
    <property type="match status" value="1"/>
</dbReference>
<comment type="subunit">
    <text evidence="8">Homodimer.</text>
</comment>
<gene>
    <name evidence="8" type="primary">hemA</name>
    <name evidence="17" type="ORF">FKR81_01720</name>
</gene>
<feature type="binding site" evidence="8 10">
    <location>
        <position position="102"/>
    </location>
    <ligand>
        <name>substrate</name>
    </ligand>
</feature>
<sequence length="407" mass="43517">MNLLVVGVSHRTAPVSLLERIAVRPDDLVLSGHVREAMVLSTCNRVEIVAAVNGFHGALAEIGGLLAAQAGMDVQDLAEHLTVSYDDEAVRHVFRVASGLDSMVVGEAQIQGQLRDAYARAADTVGSTLHELVQQALKTGKRVRTETRVDEAGRSVVTAALELGLAQSGITPRRGLVVGTGAMGRLALATLRRAGIGELMVAGRTPERIAADHEAVAVPLSELHDALDEVDVVVSATASPGEVITRVPARRMLILDLAVPRDVDPAVADAPGVTLIDMTRLGAALTDSATDVAAADAIVAEEVDGYLRWLRASVIAPTVATLRNRAEDLVGTELAALRRRRPELTEDQRADVARTVRRVVRQLLHQPTVRVRELAAGPDGDRYASLIRELFDPEYNTNGIKRALDLH</sequence>
<dbReference type="Pfam" id="PF01488">
    <property type="entry name" value="Shikimate_DH"/>
    <property type="match status" value="1"/>
</dbReference>
<keyword evidence="4 8" id="KW-0521">NADP</keyword>
<dbReference type="PROSITE" id="PS00747">
    <property type="entry name" value="GLUTR"/>
    <property type="match status" value="1"/>
</dbReference>
<comment type="pathway">
    <text evidence="1 8 13">Porphyrin-containing compound metabolism; protoporphyrin-IX biosynthesis; 5-aminolevulinate from L-glutamyl-tRNA(Glu): step 1/2.</text>
</comment>
<feature type="domain" description="Tetrapyrrole biosynthesis glutamyl-tRNA reductase dimerisation" evidence="14">
    <location>
        <begin position="295"/>
        <end position="392"/>
    </location>
</feature>
<evidence type="ECO:0000313" key="18">
    <source>
        <dbReference type="Proteomes" id="UP000316639"/>
    </source>
</evidence>
<evidence type="ECO:0000256" key="8">
    <source>
        <dbReference type="HAMAP-Rule" id="MF_00087"/>
    </source>
</evidence>
<evidence type="ECO:0000256" key="11">
    <source>
        <dbReference type="PIRSR" id="PIRSR000445-3"/>
    </source>
</evidence>
<dbReference type="SUPFAM" id="SSF69075">
    <property type="entry name" value="Glutamyl tRNA-reductase dimerization domain"/>
    <property type="match status" value="1"/>
</dbReference>
<dbReference type="GO" id="GO:0019353">
    <property type="term" value="P:protoporphyrinogen IX biosynthetic process from glutamate"/>
    <property type="evidence" value="ECO:0007669"/>
    <property type="project" value="TreeGrafter"/>
</dbReference>
<comment type="caution">
    <text evidence="17">The sequence shown here is derived from an EMBL/GenBank/DDBJ whole genome shotgun (WGS) entry which is preliminary data.</text>
</comment>
<dbReference type="NCBIfam" id="NF000744">
    <property type="entry name" value="PRK00045.1-3"/>
    <property type="match status" value="1"/>
</dbReference>
<evidence type="ECO:0000313" key="17">
    <source>
        <dbReference type="EMBL" id="TWP54301.1"/>
    </source>
</evidence>
<evidence type="ECO:0000256" key="9">
    <source>
        <dbReference type="PIRSR" id="PIRSR000445-1"/>
    </source>
</evidence>
<dbReference type="EC" id="1.2.1.70" evidence="3 8"/>
<proteinExistence type="inferred from homology"/>
<feature type="active site" description="Nucleophile" evidence="8 9">
    <location>
        <position position="43"/>
    </location>
</feature>
<dbReference type="PIRSF" id="PIRSF000445">
    <property type="entry name" value="4pyrrol_synth_GluRdtase"/>
    <property type="match status" value="1"/>
</dbReference>
<evidence type="ECO:0000259" key="16">
    <source>
        <dbReference type="Pfam" id="PF05201"/>
    </source>
</evidence>
<evidence type="ECO:0000256" key="12">
    <source>
        <dbReference type="PIRSR" id="PIRSR000445-4"/>
    </source>
</evidence>
<dbReference type="InterPro" id="IPR018214">
    <property type="entry name" value="GluRdtase_CS"/>
</dbReference>
<dbReference type="SUPFAM" id="SSF51735">
    <property type="entry name" value="NAD(P)-binding Rossmann-fold domains"/>
    <property type="match status" value="1"/>
</dbReference>
<dbReference type="GO" id="GO:0008883">
    <property type="term" value="F:glutamyl-tRNA reductase activity"/>
    <property type="evidence" value="ECO:0007669"/>
    <property type="project" value="UniProtKB-UniRule"/>
</dbReference>
<dbReference type="InterPro" id="IPR036453">
    <property type="entry name" value="GluRdtase_dimer_dom_sf"/>
</dbReference>
<dbReference type="CDD" id="cd05213">
    <property type="entry name" value="NAD_bind_Glutamyl_tRNA_reduct"/>
    <property type="match status" value="1"/>
</dbReference>
<dbReference type="PANTHER" id="PTHR43013:SF1">
    <property type="entry name" value="GLUTAMYL-TRNA REDUCTASE"/>
    <property type="match status" value="1"/>
</dbReference>
<feature type="binding site" evidence="8 10">
    <location>
        <begin position="107"/>
        <end position="109"/>
    </location>
    <ligand>
        <name>substrate</name>
    </ligand>
</feature>
<dbReference type="Gene3D" id="3.30.460.30">
    <property type="entry name" value="Glutamyl-tRNA reductase, N-terminal domain"/>
    <property type="match status" value="1"/>
</dbReference>
<evidence type="ECO:0000256" key="5">
    <source>
        <dbReference type="ARBA" id="ARBA00023002"/>
    </source>
</evidence>
<protein>
    <recommendedName>
        <fullName evidence="3 8">Glutamyl-tRNA reductase</fullName>
        <shortName evidence="8">GluTR</shortName>
        <ecNumber evidence="3 8">1.2.1.70</ecNumber>
    </recommendedName>
</protein>
<dbReference type="InterPro" id="IPR036343">
    <property type="entry name" value="GluRdtase_N_sf"/>
</dbReference>
<evidence type="ECO:0000259" key="15">
    <source>
        <dbReference type="Pfam" id="PF01488"/>
    </source>
</evidence>
<evidence type="ECO:0000259" key="14">
    <source>
        <dbReference type="Pfam" id="PF00745"/>
    </source>
</evidence>
<dbReference type="OrthoDB" id="110209at2"/>
<organism evidence="17 18">
    <name type="scientific">Lentzea tibetensis</name>
    <dbReference type="NCBI Taxonomy" id="2591470"/>
    <lineage>
        <taxon>Bacteria</taxon>
        <taxon>Bacillati</taxon>
        <taxon>Actinomycetota</taxon>
        <taxon>Actinomycetes</taxon>
        <taxon>Pseudonocardiales</taxon>
        <taxon>Pseudonocardiaceae</taxon>
        <taxon>Lentzea</taxon>
    </lineage>
</organism>
<comment type="catalytic activity">
    <reaction evidence="7 8 13">
        <text>(S)-4-amino-5-oxopentanoate + tRNA(Glu) + NADP(+) = L-glutamyl-tRNA(Glu) + NADPH + H(+)</text>
        <dbReference type="Rhea" id="RHEA:12344"/>
        <dbReference type="Rhea" id="RHEA-COMP:9663"/>
        <dbReference type="Rhea" id="RHEA-COMP:9680"/>
        <dbReference type="ChEBI" id="CHEBI:15378"/>
        <dbReference type="ChEBI" id="CHEBI:57501"/>
        <dbReference type="ChEBI" id="CHEBI:57783"/>
        <dbReference type="ChEBI" id="CHEBI:58349"/>
        <dbReference type="ChEBI" id="CHEBI:78442"/>
        <dbReference type="ChEBI" id="CHEBI:78520"/>
        <dbReference type="EC" id="1.2.1.70"/>
    </reaction>
</comment>
<comment type="miscellaneous">
    <text evidence="8">During catalysis, the active site Cys acts as a nucleophile attacking the alpha-carbonyl group of tRNA-bound glutamate with the formation of a thioester intermediate between enzyme and glutamate, and the concomitant release of tRNA(Glu). The thioester intermediate is finally reduced by direct hydride transfer from NADPH, to form the product GSA.</text>
</comment>
<feature type="site" description="Important for activity" evidence="8 12">
    <location>
        <position position="92"/>
    </location>
</feature>
<keyword evidence="5 8" id="KW-0560">Oxidoreductase</keyword>
<dbReference type="InterPro" id="IPR036291">
    <property type="entry name" value="NAD(P)-bd_dom_sf"/>
</dbReference>
<dbReference type="InterPro" id="IPR006151">
    <property type="entry name" value="Shikm_DH/Glu-tRNA_Rdtase"/>
</dbReference>
<keyword evidence="6 8" id="KW-0627">Porphyrin biosynthesis</keyword>
<dbReference type="InterPro" id="IPR015896">
    <property type="entry name" value="4pyrrol_synth_GluRdtase_dimer"/>
</dbReference>
<dbReference type="SUPFAM" id="SSF69742">
    <property type="entry name" value="Glutamyl tRNA-reductase catalytic, N-terminal domain"/>
    <property type="match status" value="1"/>
</dbReference>
<name>A0A563F3F4_9PSEU</name>
<dbReference type="GO" id="GO:0050661">
    <property type="term" value="F:NADP binding"/>
    <property type="evidence" value="ECO:0007669"/>
    <property type="project" value="InterPro"/>
</dbReference>
<evidence type="ECO:0000256" key="7">
    <source>
        <dbReference type="ARBA" id="ARBA00047464"/>
    </source>
</evidence>
<dbReference type="InterPro" id="IPR000343">
    <property type="entry name" value="4pyrrol_synth_GluRdtase"/>
</dbReference>